<organism evidence="1 2">
    <name type="scientific">Priestia megaterium (strain ATCC 14581 / DSM 32 / CCUG 1817 / JCM 2506 / NBRC 15308 / NCIMB 9376 / NCTC 10342 / NRRL B-14308 / VKM B-512 / Ford 19)</name>
    <name type="common">Bacillus megaterium</name>
    <dbReference type="NCBI Taxonomy" id="1348623"/>
    <lineage>
        <taxon>Bacteria</taxon>
        <taxon>Bacillati</taxon>
        <taxon>Bacillota</taxon>
        <taxon>Bacilli</taxon>
        <taxon>Bacillales</taxon>
        <taxon>Bacillaceae</taxon>
        <taxon>Priestia</taxon>
    </lineage>
</organism>
<reference evidence="1 2" key="1">
    <citation type="journal article" date="2015" name="Genome Announc.">
        <title>Complete genome sequences for 35 biothreat assay-relevant bacillus species.</title>
        <authorList>
            <person name="Johnson S.L."/>
            <person name="Daligault H.E."/>
            <person name="Davenport K.W."/>
            <person name="Jaissle J."/>
            <person name="Frey K.G."/>
            <person name="Ladner J.T."/>
            <person name="Broomall S.M."/>
            <person name="Bishop-Lilly K.A."/>
            <person name="Bruce D.C."/>
            <person name="Gibbons H.S."/>
            <person name="Coyne S.R."/>
            <person name="Lo C.C."/>
            <person name="Meincke L."/>
            <person name="Munk A.C."/>
            <person name="Koroleva G.I."/>
            <person name="Rosenzweig C.N."/>
            <person name="Palacios G.F."/>
            <person name="Redden C.L."/>
            <person name="Minogue T.D."/>
            <person name="Chain P.S."/>
        </authorList>
    </citation>
    <scope>NUCLEOTIDE SEQUENCE [LARGE SCALE GENOMIC DNA]</scope>
    <source>
        <strain evidence="2">ATCC 14581 / DSM 32 / JCM 2506 / NBRC 15308 / NCIMB 9376 / NCTC 10342 / NRRL B-14308 / VKM B-512</strain>
        <plasmid evidence="1 2">pBMV_2</plasmid>
    </source>
</reference>
<keyword evidence="1" id="KW-0614">Plasmid</keyword>
<dbReference type="Proteomes" id="UP000031829">
    <property type="component" value="Plasmid pBMV_2"/>
</dbReference>
<sequence length="167" mass="19184">MNKRAALLLLIIGIFAYGINYGTAFANSIEERNRPEKACSEEFEKYRKKLDDRVLKDIVKSYSLDLSGFQEFTNRELDLKVGDSMNDHSDQISLQHLFVGGSIGSMRLFLENSLEGTRGYFLYKRVDGNNVLKVLNKMGNIWVVMTVDEKKADKLEQKPFNWDKCAD</sequence>
<gene>
    <name evidence="1" type="ORF">BG04_5874</name>
</gene>
<dbReference type="RefSeq" id="WP_034655683.1">
    <property type="nucleotide sequence ID" value="NZ_BCVB01000018.1"/>
</dbReference>
<evidence type="ECO:0000313" key="2">
    <source>
        <dbReference type="Proteomes" id="UP000031829"/>
    </source>
</evidence>
<dbReference type="HOGENOM" id="CLU_1591304_0_0_9"/>
<evidence type="ECO:0000313" key="1">
    <source>
        <dbReference type="EMBL" id="AJI25862.1"/>
    </source>
</evidence>
<dbReference type="GeneID" id="93645977"/>
<dbReference type="AlphaFoldDB" id="A0A0B6AXS5"/>
<accession>A0A0B6AXS5</accession>
<name>A0A0B6AXS5_PRIM2</name>
<dbReference type="EMBL" id="CP009921">
    <property type="protein sequence ID" value="AJI25862.1"/>
    <property type="molecule type" value="Genomic_DNA"/>
</dbReference>
<protein>
    <submittedName>
        <fullName evidence="1">Uncharacterized protein</fullName>
    </submittedName>
</protein>
<proteinExistence type="predicted"/>
<dbReference type="KEGG" id="bmeg:BG04_5874"/>
<geneLocation type="plasmid" evidence="1 2">
    <name>pBMV_2</name>
</geneLocation>